<feature type="compositionally biased region" description="Polar residues" evidence="1">
    <location>
        <begin position="225"/>
        <end position="239"/>
    </location>
</feature>
<dbReference type="PANTHER" id="PTHR28061">
    <property type="entry name" value="INO EIGHTY SUBUNIT 4"/>
    <property type="match status" value="1"/>
</dbReference>
<evidence type="ECO:0000256" key="1">
    <source>
        <dbReference type="SAM" id="MobiDB-lite"/>
    </source>
</evidence>
<feature type="compositionally biased region" description="Basic residues" evidence="1">
    <location>
        <begin position="84"/>
        <end position="99"/>
    </location>
</feature>
<evidence type="ECO:0000313" key="2">
    <source>
        <dbReference type="EMBL" id="KAF2751126.1"/>
    </source>
</evidence>
<feature type="compositionally biased region" description="Low complexity" evidence="1">
    <location>
        <begin position="62"/>
        <end position="73"/>
    </location>
</feature>
<sequence length="249" mass="25385">MASKSAKSAIVVLKLAPAKLRTFAPAEPSPKPSEKPTPSSSSTSIPQVNEPTPAVNTPVESNATPAAANGPNTSSSLAPPPAGGKRKSLPAARGTKRGAAHLTADGLPKPRGKPGPKSKKLKTDDPNNKGPFAGPAPVKLGPKANQGAINAGLRALDRTGKPCRKWNKRGFQVRSFTGVIWDVPTWRAPKNAAVFSEDVKSDSTNSSDLNVKDESSAISDKSGLPNGSTPAAPTANGLSVTPAPVTAAS</sequence>
<organism evidence="2 3">
    <name type="scientific">Sporormia fimetaria CBS 119925</name>
    <dbReference type="NCBI Taxonomy" id="1340428"/>
    <lineage>
        <taxon>Eukaryota</taxon>
        <taxon>Fungi</taxon>
        <taxon>Dikarya</taxon>
        <taxon>Ascomycota</taxon>
        <taxon>Pezizomycotina</taxon>
        <taxon>Dothideomycetes</taxon>
        <taxon>Pleosporomycetidae</taxon>
        <taxon>Pleosporales</taxon>
        <taxon>Sporormiaceae</taxon>
        <taxon>Sporormia</taxon>
    </lineage>
</organism>
<dbReference type="EMBL" id="MU006562">
    <property type="protein sequence ID" value="KAF2751126.1"/>
    <property type="molecule type" value="Genomic_DNA"/>
</dbReference>
<dbReference type="InterPro" id="IPR013175">
    <property type="entry name" value="INO80_su_Ies4"/>
</dbReference>
<dbReference type="OrthoDB" id="4093188at2759"/>
<feature type="compositionally biased region" description="Basic residues" evidence="1">
    <location>
        <begin position="110"/>
        <end position="120"/>
    </location>
</feature>
<evidence type="ECO:0000313" key="3">
    <source>
        <dbReference type="Proteomes" id="UP000799440"/>
    </source>
</evidence>
<accession>A0A6A6VMV0</accession>
<feature type="region of interest" description="Disordered" evidence="1">
    <location>
        <begin position="197"/>
        <end position="249"/>
    </location>
</feature>
<proteinExistence type="predicted"/>
<feature type="region of interest" description="Disordered" evidence="1">
    <location>
        <begin position="14"/>
        <end position="146"/>
    </location>
</feature>
<gene>
    <name evidence="2" type="ORF">M011DRAFT_473640</name>
</gene>
<dbReference type="PANTHER" id="PTHR28061:SF1">
    <property type="entry name" value="INO80 COMPLEX SUBUNIT 4"/>
    <property type="match status" value="1"/>
</dbReference>
<name>A0A6A6VMV0_9PLEO</name>
<reference evidence="2" key="1">
    <citation type="journal article" date="2020" name="Stud. Mycol.">
        <title>101 Dothideomycetes genomes: a test case for predicting lifestyles and emergence of pathogens.</title>
        <authorList>
            <person name="Haridas S."/>
            <person name="Albert R."/>
            <person name="Binder M."/>
            <person name="Bloem J."/>
            <person name="Labutti K."/>
            <person name="Salamov A."/>
            <person name="Andreopoulos B."/>
            <person name="Baker S."/>
            <person name="Barry K."/>
            <person name="Bills G."/>
            <person name="Bluhm B."/>
            <person name="Cannon C."/>
            <person name="Castanera R."/>
            <person name="Culley D."/>
            <person name="Daum C."/>
            <person name="Ezra D."/>
            <person name="Gonzalez J."/>
            <person name="Henrissat B."/>
            <person name="Kuo A."/>
            <person name="Liang C."/>
            <person name="Lipzen A."/>
            <person name="Lutzoni F."/>
            <person name="Magnuson J."/>
            <person name="Mondo S."/>
            <person name="Nolan M."/>
            <person name="Ohm R."/>
            <person name="Pangilinan J."/>
            <person name="Park H.-J."/>
            <person name="Ramirez L."/>
            <person name="Alfaro M."/>
            <person name="Sun H."/>
            <person name="Tritt A."/>
            <person name="Yoshinaga Y."/>
            <person name="Zwiers L.-H."/>
            <person name="Turgeon B."/>
            <person name="Goodwin S."/>
            <person name="Spatafora J."/>
            <person name="Crous P."/>
            <person name="Grigoriev I."/>
        </authorList>
    </citation>
    <scope>NUCLEOTIDE SEQUENCE</scope>
    <source>
        <strain evidence="2">CBS 119925</strain>
    </source>
</reference>
<dbReference type="GO" id="GO:0031011">
    <property type="term" value="C:Ino80 complex"/>
    <property type="evidence" value="ECO:0007669"/>
    <property type="project" value="InterPro"/>
</dbReference>
<dbReference type="AlphaFoldDB" id="A0A6A6VMV0"/>
<protein>
    <recommendedName>
        <fullName evidence="4">DUF1711-domain-containing protein</fullName>
    </recommendedName>
</protein>
<dbReference type="GO" id="GO:0006338">
    <property type="term" value="P:chromatin remodeling"/>
    <property type="evidence" value="ECO:0007669"/>
    <property type="project" value="InterPro"/>
</dbReference>
<dbReference type="Proteomes" id="UP000799440">
    <property type="component" value="Unassembled WGS sequence"/>
</dbReference>
<evidence type="ECO:0008006" key="4">
    <source>
        <dbReference type="Google" id="ProtNLM"/>
    </source>
</evidence>
<keyword evidence="3" id="KW-1185">Reference proteome</keyword>
<feature type="compositionally biased region" description="Polar residues" evidence="1">
    <location>
        <begin position="45"/>
        <end position="61"/>
    </location>
</feature>
<dbReference type="Pfam" id="PF08193">
    <property type="entry name" value="INO80_Ies4"/>
    <property type="match status" value="1"/>
</dbReference>